<organism evidence="1 2">
    <name type="scientific">Candidatus Pseudobacter hemicellulosilyticus</name>
    <dbReference type="NCBI Taxonomy" id="3121375"/>
    <lineage>
        <taxon>Bacteria</taxon>
        <taxon>Pseudomonadati</taxon>
        <taxon>Bacteroidota</taxon>
        <taxon>Chitinophagia</taxon>
        <taxon>Chitinophagales</taxon>
        <taxon>Chitinophagaceae</taxon>
        <taxon>Pseudobacter</taxon>
    </lineage>
</organism>
<protein>
    <submittedName>
        <fullName evidence="1">Uncharacterized protein</fullName>
    </submittedName>
</protein>
<proteinExistence type="predicted"/>
<accession>A0AAJ5WUB6</accession>
<name>A0AAJ5WUB6_9BACT</name>
<sequence length="114" mass="12754">MPFSIDNLTATDNPLKRLQKPNQYTTTLTFALTAPTDKTIKIEYSLSDSNSIHFIVNGKKVKSFETTWDKKKAVSQKIVLEAPAGSVRSTVFVKATDTSNQNTRTEDTRVNFPN</sequence>
<gene>
    <name evidence="1" type="ORF">P0Y53_19130</name>
</gene>
<evidence type="ECO:0000313" key="2">
    <source>
        <dbReference type="Proteomes" id="UP001220610"/>
    </source>
</evidence>
<reference evidence="1" key="1">
    <citation type="submission" date="2023-03" db="EMBL/GenBank/DDBJ databases">
        <title>Andean soil-derived lignocellulolytic bacterial consortium as a source of novel taxa and putative plastic-active enzymes.</title>
        <authorList>
            <person name="Diaz-Garcia L."/>
            <person name="Chuvochina M."/>
            <person name="Feuerriegel G."/>
            <person name="Bunk B."/>
            <person name="Sproer C."/>
            <person name="Streit W.R."/>
            <person name="Rodriguez L.M."/>
            <person name="Overmann J."/>
            <person name="Jimenez D.J."/>
        </authorList>
    </citation>
    <scope>NUCLEOTIDE SEQUENCE</scope>
    <source>
        <strain evidence="1">MAG 7</strain>
    </source>
</reference>
<dbReference type="Proteomes" id="UP001220610">
    <property type="component" value="Chromosome"/>
</dbReference>
<dbReference type="AlphaFoldDB" id="A0AAJ5WUB6"/>
<evidence type="ECO:0000313" key="1">
    <source>
        <dbReference type="EMBL" id="WEK34605.1"/>
    </source>
</evidence>
<dbReference type="EMBL" id="CP119311">
    <property type="protein sequence ID" value="WEK34605.1"/>
    <property type="molecule type" value="Genomic_DNA"/>
</dbReference>